<dbReference type="RefSeq" id="WP_190953190.1">
    <property type="nucleotide sequence ID" value="NZ_JACJTU010000001.1"/>
</dbReference>
<evidence type="ECO:0000313" key="2">
    <source>
        <dbReference type="Proteomes" id="UP000637383"/>
    </source>
</evidence>
<proteinExistence type="predicted"/>
<organism evidence="1 2">
    <name type="scientific">Nostoc paludosum FACHB-159</name>
    <dbReference type="NCBI Taxonomy" id="2692908"/>
    <lineage>
        <taxon>Bacteria</taxon>
        <taxon>Bacillati</taxon>
        <taxon>Cyanobacteriota</taxon>
        <taxon>Cyanophyceae</taxon>
        <taxon>Nostocales</taxon>
        <taxon>Nostocaceae</taxon>
        <taxon>Nostoc</taxon>
    </lineage>
</organism>
<accession>A0ABR8K121</accession>
<comment type="caution">
    <text evidence="1">The sequence shown here is derived from an EMBL/GenBank/DDBJ whole genome shotgun (WGS) entry which is preliminary data.</text>
</comment>
<sequence length="470" mass="55557">MSNIWRNAKYNLIEKIIRRYPDLQDVLETCDFEPLIKREDYRLVVVQPKVAIACNLPKVFAEGNCEIDFSNIILRDLKISLNHQDILGQLMTGLNTQPDWSCRKFLKQLDGDYFEVNLGKTTLILSKLETLDLCFCVDIVCQEYKKSIIQFENYLETWDFEFVDFANIRGFILFSVGQKLWKLMQQFADEFDYSKGKSEWHLFDNEDMSIRVSRGIHDHAFILPRFDSNLAFGINNKINIIYKINNVCFQSFQRGKVTSWQQDIGLRGTWTAKYTKQWLLEKYIPQVISYYLDKFQLSETELLAEIINYQGERVQIQQINDIKDLLPYLRHIHSWLHIYKENIAASLLQSYYQAFTDLIRNTDSSITGIDYIMRNLLAVNWQNTQIEIPYNFNQCNFKDAMNCLDEQVARINNSKYENSFKADLITRTFIWIIENGKISFSQAQLNAAKQALQSLWEESRFEMRHLFVNQ</sequence>
<protein>
    <submittedName>
        <fullName evidence="1">Uncharacterized protein</fullName>
    </submittedName>
</protein>
<gene>
    <name evidence="1" type="ORF">H6H03_00860</name>
</gene>
<reference evidence="1 2" key="1">
    <citation type="journal article" date="2020" name="ISME J.">
        <title>Comparative genomics reveals insights into cyanobacterial evolution and habitat adaptation.</title>
        <authorList>
            <person name="Chen M.Y."/>
            <person name="Teng W.K."/>
            <person name="Zhao L."/>
            <person name="Hu C.X."/>
            <person name="Zhou Y.K."/>
            <person name="Han B.P."/>
            <person name="Song L.R."/>
            <person name="Shu W.S."/>
        </authorList>
    </citation>
    <scope>NUCLEOTIDE SEQUENCE [LARGE SCALE GENOMIC DNA]</scope>
    <source>
        <strain evidence="1 2">FACHB-159</strain>
    </source>
</reference>
<dbReference type="Proteomes" id="UP000637383">
    <property type="component" value="Unassembled WGS sequence"/>
</dbReference>
<dbReference type="EMBL" id="JACJTU010000001">
    <property type="protein sequence ID" value="MBD2732464.1"/>
    <property type="molecule type" value="Genomic_DNA"/>
</dbReference>
<evidence type="ECO:0000313" key="1">
    <source>
        <dbReference type="EMBL" id="MBD2732464.1"/>
    </source>
</evidence>
<keyword evidence="2" id="KW-1185">Reference proteome</keyword>
<name>A0ABR8K121_9NOSO</name>